<comment type="caution">
    <text evidence="3">The sequence shown here is derived from an EMBL/GenBank/DDBJ whole genome shotgun (WGS) entry which is preliminary data.</text>
</comment>
<dbReference type="InterPro" id="IPR054189">
    <property type="entry name" value="DUF6894"/>
</dbReference>
<proteinExistence type="predicted"/>
<dbReference type="Pfam" id="PF21834">
    <property type="entry name" value="DUF6894"/>
    <property type="match status" value="1"/>
</dbReference>
<gene>
    <name evidence="3" type="ORF">AFCDBAGC_1809</name>
</gene>
<name>A0ABQ4QFC2_9HYPH</name>
<reference evidence="3 4" key="1">
    <citation type="journal article" date="2021" name="Front. Microbiol.">
        <title>Comprehensive Comparative Genomics and Phenotyping of Methylobacterium Species.</title>
        <authorList>
            <person name="Alessa O."/>
            <person name="Ogura Y."/>
            <person name="Fujitani Y."/>
            <person name="Takami H."/>
            <person name="Hayashi T."/>
            <person name="Sahin N."/>
            <person name="Tani A."/>
        </authorList>
    </citation>
    <scope>NUCLEOTIDE SEQUENCE [LARGE SCALE GENOMIC DNA]</scope>
    <source>
        <strain evidence="3 4">DSM 23679</strain>
    </source>
</reference>
<evidence type="ECO:0000256" key="1">
    <source>
        <dbReference type="SAM" id="MobiDB-lite"/>
    </source>
</evidence>
<feature type="region of interest" description="Disordered" evidence="1">
    <location>
        <begin position="141"/>
        <end position="160"/>
    </location>
</feature>
<evidence type="ECO:0000313" key="4">
    <source>
        <dbReference type="Proteomes" id="UP001055117"/>
    </source>
</evidence>
<evidence type="ECO:0000259" key="2">
    <source>
        <dbReference type="Pfam" id="PF21834"/>
    </source>
</evidence>
<dbReference type="Proteomes" id="UP001055117">
    <property type="component" value="Unassembled WGS sequence"/>
</dbReference>
<keyword evidence="4" id="KW-1185">Reference proteome</keyword>
<dbReference type="EMBL" id="BPQG01000025">
    <property type="protein sequence ID" value="GJD43947.1"/>
    <property type="molecule type" value="Genomic_DNA"/>
</dbReference>
<protein>
    <recommendedName>
        <fullName evidence="2">DUF6894 domain-containing protein</fullName>
    </recommendedName>
</protein>
<organism evidence="3 4">
    <name type="scientific">Methylobacterium cerastii</name>
    <dbReference type="NCBI Taxonomy" id="932741"/>
    <lineage>
        <taxon>Bacteria</taxon>
        <taxon>Pseudomonadati</taxon>
        <taxon>Pseudomonadota</taxon>
        <taxon>Alphaproteobacteria</taxon>
        <taxon>Hyphomicrobiales</taxon>
        <taxon>Methylobacteriaceae</taxon>
        <taxon>Methylobacterium</taxon>
    </lineage>
</organism>
<accession>A0ABQ4QFC2</accession>
<evidence type="ECO:0000313" key="3">
    <source>
        <dbReference type="EMBL" id="GJD43947.1"/>
    </source>
</evidence>
<sequence length="160" mass="17602">MRWVAKSVTLSQMPYFYCHLHGPGGFERDEIGLEFSGLDAVYLDVCRAILDISADLARSGYDPMPYAFEIVDAGGALLMDVPFREMLNKAPRNGRYRPPVSQAGQRAEMLRATLLKAAVSESIDRLGETIRMSRQIVARSRASAADDPWGAPPRQAALAS</sequence>
<feature type="domain" description="DUF6894" evidence="2">
    <location>
        <begin position="16"/>
        <end position="83"/>
    </location>
</feature>